<protein>
    <submittedName>
        <fullName evidence="2">Uncharacterized protein</fullName>
    </submittedName>
</protein>
<organism evidence="2 3">
    <name type="scientific">Paraburkholderia sediminicola</name>
    <dbReference type="NCBI Taxonomy" id="458836"/>
    <lineage>
        <taxon>Bacteria</taxon>
        <taxon>Pseudomonadati</taxon>
        <taxon>Pseudomonadota</taxon>
        <taxon>Betaproteobacteria</taxon>
        <taxon>Burkholderiales</taxon>
        <taxon>Burkholderiaceae</taxon>
        <taxon>Paraburkholderia</taxon>
    </lineage>
</organism>
<dbReference type="AlphaFoldDB" id="A0A6J5B327"/>
<dbReference type="Proteomes" id="UP000494255">
    <property type="component" value="Unassembled WGS sequence"/>
</dbReference>
<gene>
    <name evidence="2" type="ORF">LMG24238_03012</name>
</gene>
<accession>A0A6J5B327</accession>
<dbReference type="RefSeq" id="WP_175051135.1">
    <property type="nucleotide sequence ID" value="NZ_CADIKC010000003.1"/>
</dbReference>
<reference evidence="2 3" key="1">
    <citation type="submission" date="2020-04" db="EMBL/GenBank/DDBJ databases">
        <authorList>
            <person name="De Canck E."/>
        </authorList>
    </citation>
    <scope>NUCLEOTIDE SEQUENCE [LARGE SCALE GENOMIC DNA]</scope>
    <source>
        <strain evidence="2 3">LMG 24238</strain>
    </source>
</reference>
<feature type="chain" id="PRO_5026658923" evidence="1">
    <location>
        <begin position="19"/>
        <end position="266"/>
    </location>
</feature>
<evidence type="ECO:0000256" key="1">
    <source>
        <dbReference type="SAM" id="SignalP"/>
    </source>
</evidence>
<evidence type="ECO:0000313" key="2">
    <source>
        <dbReference type="EMBL" id="CAB3688966.1"/>
    </source>
</evidence>
<dbReference type="EMBL" id="CADIKC010000003">
    <property type="protein sequence ID" value="CAB3688966.1"/>
    <property type="molecule type" value="Genomic_DNA"/>
</dbReference>
<feature type="signal peptide" evidence="1">
    <location>
        <begin position="1"/>
        <end position="18"/>
    </location>
</feature>
<proteinExistence type="predicted"/>
<dbReference type="GeneID" id="97041641"/>
<evidence type="ECO:0000313" key="3">
    <source>
        <dbReference type="Proteomes" id="UP000494255"/>
    </source>
</evidence>
<keyword evidence="1" id="KW-0732">Signal</keyword>
<keyword evidence="3" id="KW-1185">Reference proteome</keyword>
<name>A0A6J5B327_9BURK</name>
<sequence>MKKTATAILVSLCLAACGGGGSGGDGSLTPAPKSLKLSLYGQPLVAASGTVAHAQLAARDLAASAPATSSDAGSSVQSLQDALVARGVPAAVTAQVMDGTTLHQIVIGENNGLPPTPDQFKTDPSEWIVVNFQLDDMVSTVDVPSQAAAIQQFIQDLSVFVQRAAVSGKRVFAVQPIQTCDAKPGASASSGLQNALTQASLKSNLSIIGAISLTVAYDGTGNVIQSPDLAHLGADCRTPDAYLLNQRVQAIADSIASQYQATTGTN</sequence>